<evidence type="ECO:0000313" key="4">
    <source>
        <dbReference type="Proteomes" id="UP000593564"/>
    </source>
</evidence>
<dbReference type="PANTHER" id="PTHR37201">
    <property type="entry name" value="WD REPEAT PROTEIN"/>
    <property type="match status" value="1"/>
</dbReference>
<dbReference type="SUPFAM" id="SSF47113">
    <property type="entry name" value="Histone-fold"/>
    <property type="match status" value="1"/>
</dbReference>
<dbReference type="InterPro" id="IPR009072">
    <property type="entry name" value="Histone-fold"/>
</dbReference>
<feature type="domain" description="Transcription factor CBF/NF-Y/archaeal histone" evidence="2">
    <location>
        <begin position="251"/>
        <end position="292"/>
    </location>
</feature>
<proteinExistence type="predicted"/>
<dbReference type="AlphaFoldDB" id="A0A7J7HJY6"/>
<evidence type="ECO:0000259" key="2">
    <source>
        <dbReference type="Pfam" id="PF00808"/>
    </source>
</evidence>
<dbReference type="PRINTS" id="PR00615">
    <property type="entry name" value="CCAATSUBUNTA"/>
</dbReference>
<comment type="caution">
    <text evidence="3">The sequence shown here is derived from an EMBL/GenBank/DDBJ whole genome shotgun (WGS) entry which is preliminary data.</text>
</comment>
<dbReference type="InterPro" id="IPR003958">
    <property type="entry name" value="CBFA_NFYB_domain"/>
</dbReference>
<dbReference type="Gene3D" id="1.10.20.10">
    <property type="entry name" value="Histone, subunit A"/>
    <property type="match status" value="2"/>
</dbReference>
<dbReference type="Pfam" id="PF00808">
    <property type="entry name" value="CBFD_NFYB_HMF"/>
    <property type="match status" value="1"/>
</dbReference>
<feature type="compositionally biased region" description="Low complexity" evidence="1">
    <location>
        <begin position="230"/>
        <end position="242"/>
    </location>
</feature>
<keyword evidence="4" id="KW-1185">Reference proteome</keyword>
<feature type="compositionally biased region" description="Pro residues" evidence="1">
    <location>
        <begin position="220"/>
        <end position="229"/>
    </location>
</feature>
<dbReference type="CDD" id="cd22907">
    <property type="entry name" value="HFD_NFYB"/>
    <property type="match status" value="1"/>
</dbReference>
<dbReference type="EMBL" id="JACBKZ010000004">
    <property type="protein sequence ID" value="KAF5953163.1"/>
    <property type="molecule type" value="Genomic_DNA"/>
</dbReference>
<evidence type="ECO:0000313" key="3">
    <source>
        <dbReference type="EMBL" id="KAF5953163.1"/>
    </source>
</evidence>
<name>A0A7J7HJY6_CAMSI</name>
<reference evidence="3 4" key="2">
    <citation type="submission" date="2020-07" db="EMBL/GenBank/DDBJ databases">
        <title>Genome assembly of wild tea tree DASZ reveals pedigree and selection history of tea varieties.</title>
        <authorList>
            <person name="Zhang W."/>
        </authorList>
    </citation>
    <scope>NUCLEOTIDE SEQUENCE [LARGE SCALE GENOMIC DNA]</scope>
    <source>
        <strain evidence="4">cv. G240</strain>
        <tissue evidence="3">Leaf</tissue>
    </source>
</reference>
<dbReference type="GO" id="GO:0046982">
    <property type="term" value="F:protein heterodimerization activity"/>
    <property type="evidence" value="ECO:0007669"/>
    <property type="project" value="InterPro"/>
</dbReference>
<protein>
    <recommendedName>
        <fullName evidence="2">Transcription factor CBF/NF-Y/archaeal histone domain-containing protein</fullName>
    </recommendedName>
</protein>
<reference evidence="4" key="1">
    <citation type="journal article" date="2020" name="Nat. Commun.">
        <title>Genome assembly of wild tea tree DASZ reveals pedigree and selection history of tea varieties.</title>
        <authorList>
            <person name="Zhang W."/>
            <person name="Zhang Y."/>
            <person name="Qiu H."/>
            <person name="Guo Y."/>
            <person name="Wan H."/>
            <person name="Zhang X."/>
            <person name="Scossa F."/>
            <person name="Alseekh S."/>
            <person name="Zhang Q."/>
            <person name="Wang P."/>
            <person name="Xu L."/>
            <person name="Schmidt M.H."/>
            <person name="Jia X."/>
            <person name="Li D."/>
            <person name="Zhu A."/>
            <person name="Guo F."/>
            <person name="Chen W."/>
            <person name="Ni D."/>
            <person name="Usadel B."/>
            <person name="Fernie A.R."/>
            <person name="Wen W."/>
        </authorList>
    </citation>
    <scope>NUCLEOTIDE SEQUENCE [LARGE SCALE GENOMIC DNA]</scope>
    <source>
        <strain evidence="4">cv. G240</strain>
    </source>
</reference>
<feature type="region of interest" description="Disordered" evidence="1">
    <location>
        <begin position="201"/>
        <end position="242"/>
    </location>
</feature>
<gene>
    <name evidence="3" type="ORF">HYC85_011107</name>
</gene>
<organism evidence="3 4">
    <name type="scientific">Camellia sinensis</name>
    <name type="common">Tea plant</name>
    <name type="synonym">Thea sinensis</name>
    <dbReference type="NCBI Taxonomy" id="4442"/>
    <lineage>
        <taxon>Eukaryota</taxon>
        <taxon>Viridiplantae</taxon>
        <taxon>Streptophyta</taxon>
        <taxon>Embryophyta</taxon>
        <taxon>Tracheophyta</taxon>
        <taxon>Spermatophyta</taxon>
        <taxon>Magnoliopsida</taxon>
        <taxon>eudicotyledons</taxon>
        <taxon>Gunneridae</taxon>
        <taxon>Pentapetalae</taxon>
        <taxon>asterids</taxon>
        <taxon>Ericales</taxon>
        <taxon>Theaceae</taxon>
        <taxon>Camellia</taxon>
    </lineage>
</organism>
<sequence>MGHHHVIRDYHVANRWGTWTPELKDISIPLLGQQHYNTKIETKCTWCLCGSKSPNESPPDEALLDCPLGAIFHVKDGMTYGRLIGRSVIAEFASSRYPLYFAVRQHNEVMSTEQPCDLAYEFGDGFLGINEYPPGFPRPAKHPWPFNDQVVIYVRHLGPGVLVGQAWQEGEALEKLPQKLCGEILMVKDYAALCEHECGENRSKVPHPIPTPKLTHLTPLLPPPPPPPESDSSGGHNNSNSELSLREEDRFLPIANVSQIMKKALPANAKISKDAKETVQECISEFISFITGDDLLWAMTTLGFEEYVEPLKVYLLRFRDMEGEICCVLFGN</sequence>
<dbReference type="PANTHER" id="PTHR37201:SF1">
    <property type="entry name" value="WD REPEAT PROTEIN"/>
    <property type="match status" value="1"/>
</dbReference>
<dbReference type="Proteomes" id="UP000593564">
    <property type="component" value="Unassembled WGS sequence"/>
</dbReference>
<accession>A0A7J7HJY6</accession>
<evidence type="ECO:0000256" key="1">
    <source>
        <dbReference type="SAM" id="MobiDB-lite"/>
    </source>
</evidence>